<feature type="compositionally biased region" description="Acidic residues" evidence="1">
    <location>
        <begin position="238"/>
        <end position="247"/>
    </location>
</feature>
<feature type="compositionally biased region" description="Basic and acidic residues" evidence="1">
    <location>
        <begin position="248"/>
        <end position="260"/>
    </location>
</feature>
<gene>
    <name evidence="2" type="ORF">DSM104329_02493</name>
</gene>
<keyword evidence="3" id="KW-1185">Reference proteome</keyword>
<dbReference type="InterPro" id="IPR036388">
    <property type="entry name" value="WH-like_DNA-bd_sf"/>
</dbReference>
<name>A0A9E6XXA1_9ACTN</name>
<organism evidence="2 3">
    <name type="scientific">Capillimicrobium parvum</name>
    <dbReference type="NCBI Taxonomy" id="2884022"/>
    <lineage>
        <taxon>Bacteria</taxon>
        <taxon>Bacillati</taxon>
        <taxon>Actinomycetota</taxon>
        <taxon>Thermoleophilia</taxon>
        <taxon>Solirubrobacterales</taxon>
        <taxon>Capillimicrobiaceae</taxon>
        <taxon>Capillimicrobium</taxon>
    </lineage>
</organism>
<sequence>MSNLARFIESGPETPLAEGQVLVGTACEHAYLWDEIELPYGDGPRGHGDTAAWCPKCDDPTAVRHFAMRSVTTSGQAVTARWPGCSEAGWWYVQIDRKLVRWAKHLGLKSSHVGLLIALEGYRKTWDAPTWVKYATLASEIGDSEDTISRRVQDMEQLGLIEVDRTSTNGRRGVCRITRKGLTLALAHIAGNIRRDLPGDHGLDEFLRALRQQPQAAAARNRKLRSEQPQVAATKEEQFEEEEVEEEPLTRRDPEDRGLFDDDADPEEAFIDNVIRLFNAVEEPIDAKPIEARDGTICAYAHHAESDWIRHNGRRECGICHPPAVPRLVARWVRAA</sequence>
<accession>A0A9E6XXA1</accession>
<proteinExistence type="predicted"/>
<dbReference type="KEGG" id="sbae:DSM104329_02493"/>
<dbReference type="SUPFAM" id="SSF46785">
    <property type="entry name" value="Winged helix' DNA-binding domain"/>
    <property type="match status" value="1"/>
</dbReference>
<protein>
    <submittedName>
        <fullName evidence="2">Uncharacterized protein</fullName>
    </submittedName>
</protein>
<dbReference type="Gene3D" id="1.10.10.10">
    <property type="entry name" value="Winged helix-like DNA-binding domain superfamily/Winged helix DNA-binding domain"/>
    <property type="match status" value="1"/>
</dbReference>
<dbReference type="RefSeq" id="WP_259315772.1">
    <property type="nucleotide sequence ID" value="NZ_CP087164.1"/>
</dbReference>
<reference evidence="2" key="1">
    <citation type="journal article" date="2022" name="Int. J. Syst. Evol. Microbiol.">
        <title>Pseudomonas aegrilactucae sp. nov. and Pseudomonas morbosilactucae sp. nov., pathogens causing bacterial rot of lettuce in Japan.</title>
        <authorList>
            <person name="Sawada H."/>
            <person name="Fujikawa T."/>
            <person name="Satou M."/>
        </authorList>
    </citation>
    <scope>NUCLEOTIDE SEQUENCE</scope>
    <source>
        <strain evidence="2">0166_1</strain>
    </source>
</reference>
<evidence type="ECO:0000313" key="3">
    <source>
        <dbReference type="Proteomes" id="UP001162834"/>
    </source>
</evidence>
<evidence type="ECO:0000313" key="2">
    <source>
        <dbReference type="EMBL" id="UGS36095.1"/>
    </source>
</evidence>
<dbReference type="Proteomes" id="UP001162834">
    <property type="component" value="Chromosome"/>
</dbReference>
<dbReference type="EMBL" id="CP087164">
    <property type="protein sequence ID" value="UGS36095.1"/>
    <property type="molecule type" value="Genomic_DNA"/>
</dbReference>
<dbReference type="AlphaFoldDB" id="A0A9E6XXA1"/>
<feature type="region of interest" description="Disordered" evidence="1">
    <location>
        <begin position="217"/>
        <end position="264"/>
    </location>
</feature>
<dbReference type="PROSITE" id="PS01117">
    <property type="entry name" value="HTH_MARR_1"/>
    <property type="match status" value="1"/>
</dbReference>
<dbReference type="Pfam" id="PF13730">
    <property type="entry name" value="HTH_36"/>
    <property type="match status" value="1"/>
</dbReference>
<evidence type="ECO:0000256" key="1">
    <source>
        <dbReference type="SAM" id="MobiDB-lite"/>
    </source>
</evidence>
<dbReference type="InterPro" id="IPR036390">
    <property type="entry name" value="WH_DNA-bd_sf"/>
</dbReference>
<dbReference type="InterPro" id="IPR023187">
    <property type="entry name" value="Tscrpt_reg_MarR-type_CS"/>
</dbReference>